<evidence type="ECO:0000313" key="2">
    <source>
        <dbReference type="Proteomes" id="UP001576774"/>
    </source>
</evidence>
<accession>A0ABV4X6X1</accession>
<dbReference type="RefSeq" id="WP_413271607.1">
    <property type="nucleotide sequence ID" value="NZ_JBHFNQ010000126.1"/>
</dbReference>
<organism evidence="1 2">
    <name type="scientific">Floridaenema aerugineum BLCC-F46</name>
    <dbReference type="NCBI Taxonomy" id="3153654"/>
    <lineage>
        <taxon>Bacteria</taxon>
        <taxon>Bacillati</taxon>
        <taxon>Cyanobacteriota</taxon>
        <taxon>Cyanophyceae</taxon>
        <taxon>Oscillatoriophycideae</taxon>
        <taxon>Aerosakkonematales</taxon>
        <taxon>Aerosakkonemataceae</taxon>
        <taxon>Floridanema</taxon>
        <taxon>Floridanema aerugineum</taxon>
    </lineage>
</organism>
<keyword evidence="2" id="KW-1185">Reference proteome</keyword>
<protein>
    <submittedName>
        <fullName evidence="1">Uncharacterized protein</fullName>
    </submittedName>
</protein>
<sequence length="56" mass="6668">MVQEFSQDILLTHNTRDFINIPDLQLEDWLENYVDQLGIDIDFVEDLRDESHFSGK</sequence>
<gene>
    <name evidence="1" type="ORF">ACE1CC_16920</name>
</gene>
<evidence type="ECO:0000313" key="1">
    <source>
        <dbReference type="EMBL" id="MFB2878536.1"/>
    </source>
</evidence>
<dbReference type="EMBL" id="JBHFNQ010000126">
    <property type="protein sequence ID" value="MFB2878536.1"/>
    <property type="molecule type" value="Genomic_DNA"/>
</dbReference>
<comment type="caution">
    <text evidence="1">The sequence shown here is derived from an EMBL/GenBank/DDBJ whole genome shotgun (WGS) entry which is preliminary data.</text>
</comment>
<proteinExistence type="predicted"/>
<dbReference type="Proteomes" id="UP001576774">
    <property type="component" value="Unassembled WGS sequence"/>
</dbReference>
<reference evidence="1 2" key="1">
    <citation type="submission" date="2024-09" db="EMBL/GenBank/DDBJ databases">
        <title>Floridaenema gen nov. (Aerosakkonemataceae, Aerosakkonematales ord. nov., Cyanobacteria) from benthic tropical and subtropical fresh waters, with the description of four new species.</title>
        <authorList>
            <person name="Moretto J.A."/>
            <person name="Berthold D.E."/>
            <person name="Lefler F.W."/>
            <person name="Huang I.-S."/>
            <person name="Laughinghouse H. IV."/>
        </authorList>
    </citation>
    <scope>NUCLEOTIDE SEQUENCE [LARGE SCALE GENOMIC DNA]</scope>
    <source>
        <strain evidence="1 2">BLCC-F46</strain>
    </source>
</reference>
<name>A0ABV4X6X1_9CYAN</name>